<dbReference type="GO" id="GO:0005886">
    <property type="term" value="C:plasma membrane"/>
    <property type="evidence" value="ECO:0007669"/>
    <property type="project" value="UniProtKB-SubCell"/>
</dbReference>
<dbReference type="AlphaFoldDB" id="A0A7Y9US03"/>
<name>A0A7Y9US03_9ACTN</name>
<keyword evidence="2" id="KW-0813">Transport</keyword>
<comment type="caution">
    <text evidence="12">The sequence shown here is derived from an EMBL/GenBank/DDBJ whole genome shotgun (WGS) entry which is preliminary data.</text>
</comment>
<feature type="transmembrane region" description="Helical" evidence="11">
    <location>
        <begin position="47"/>
        <end position="66"/>
    </location>
</feature>
<keyword evidence="4" id="KW-0997">Cell inner membrane</keyword>
<keyword evidence="13" id="KW-1185">Reference proteome</keyword>
<feature type="transmembrane region" description="Helical" evidence="11">
    <location>
        <begin position="104"/>
        <end position="122"/>
    </location>
</feature>
<accession>A0A7Y9US03</accession>
<dbReference type="PANTHER" id="PTHR32196:SF32">
    <property type="entry name" value="XYLOSE TRANSPORT SYSTEM PERMEASE PROTEIN XYLH"/>
    <property type="match status" value="1"/>
</dbReference>
<evidence type="ECO:0000256" key="9">
    <source>
        <dbReference type="ARBA" id="ARBA00035611"/>
    </source>
</evidence>
<dbReference type="EMBL" id="JACCAC010000001">
    <property type="protein sequence ID" value="NYG55049.1"/>
    <property type="molecule type" value="Genomic_DNA"/>
</dbReference>
<evidence type="ECO:0000256" key="5">
    <source>
        <dbReference type="ARBA" id="ARBA00022597"/>
    </source>
</evidence>
<evidence type="ECO:0000256" key="10">
    <source>
        <dbReference type="ARBA" id="ARBA00035686"/>
    </source>
</evidence>
<dbReference type="PANTHER" id="PTHR32196">
    <property type="entry name" value="ABC TRANSPORTER PERMEASE PROTEIN YPHD-RELATED-RELATED"/>
    <property type="match status" value="1"/>
</dbReference>
<keyword evidence="7 11" id="KW-1133">Transmembrane helix</keyword>
<feature type="transmembrane region" description="Helical" evidence="11">
    <location>
        <begin position="128"/>
        <end position="151"/>
    </location>
</feature>
<dbReference type="Proteomes" id="UP000544110">
    <property type="component" value="Unassembled WGS sequence"/>
</dbReference>
<organism evidence="12 13">
    <name type="scientific">Nocardioides perillae</name>
    <dbReference type="NCBI Taxonomy" id="1119534"/>
    <lineage>
        <taxon>Bacteria</taxon>
        <taxon>Bacillati</taxon>
        <taxon>Actinomycetota</taxon>
        <taxon>Actinomycetes</taxon>
        <taxon>Propionibacteriales</taxon>
        <taxon>Nocardioidaceae</taxon>
        <taxon>Nocardioides</taxon>
    </lineage>
</organism>
<keyword evidence="8 11" id="KW-0472">Membrane</keyword>
<feature type="transmembrane region" description="Helical" evidence="11">
    <location>
        <begin position="370"/>
        <end position="387"/>
    </location>
</feature>
<evidence type="ECO:0000256" key="6">
    <source>
        <dbReference type="ARBA" id="ARBA00022692"/>
    </source>
</evidence>
<feature type="transmembrane region" description="Helical" evidence="11">
    <location>
        <begin position="393"/>
        <end position="411"/>
    </location>
</feature>
<keyword evidence="3" id="KW-1003">Cell membrane</keyword>
<evidence type="ECO:0000256" key="7">
    <source>
        <dbReference type="ARBA" id="ARBA00022989"/>
    </source>
</evidence>
<keyword evidence="6 11" id="KW-0812">Transmembrane</keyword>
<comment type="function">
    <text evidence="9">Part of the binding-protein-dependent transport system for D-xylose. Probably responsible for the translocation of the substrate across the membrane.</text>
</comment>
<feature type="transmembrane region" description="Helical" evidence="11">
    <location>
        <begin position="345"/>
        <end position="363"/>
    </location>
</feature>
<dbReference type="InterPro" id="IPR001851">
    <property type="entry name" value="ABC_transp_permease"/>
</dbReference>
<dbReference type="Pfam" id="PF02653">
    <property type="entry name" value="BPD_transp_2"/>
    <property type="match status" value="1"/>
</dbReference>
<proteinExistence type="predicted"/>
<evidence type="ECO:0000256" key="3">
    <source>
        <dbReference type="ARBA" id="ARBA00022475"/>
    </source>
</evidence>
<sequence length="422" mass="43634">MTDSTTATTPVATPAPRLDQADERLIATQGVGGYLRATAQRLRSGELGSLPVVLGLVVIAVVFYSLEPVFLSSRNLEGIMQFAAPVGVISLGIVLVLLLGEIDLSVGAVSGFTAALMAVLTVNQGRPIWQGMAVAIAAGVLIGLLYAFLYVRVGVPSFVFSLAGLLGFQGLLLYTLGDNGTINLSRDSFLVDLARFQFLSGGAAYALVAVITLVFLASQLATYRSRSAAGLSTPWVPLIAVRTVALGAGLAFLTSYLGVSRGWPYLWLFFVLLVVLMDLALRRTTWGRHLFAVGGNEEAARRSGIKVGFVYTTAFVGTSTLAALGGLLAAAQVTSVSQGSGLGDTNLTAIAAAVIGGTSLFGGRGSAYSALLGILVLTSIQNGLNLLGVDSSVRFMVTGGVLLLAVAIDSVSRRARAASGRG</sequence>
<protein>
    <recommendedName>
        <fullName evidence="10">Xylose transport system permease protein XylH</fullName>
    </recommendedName>
</protein>
<evidence type="ECO:0000256" key="11">
    <source>
        <dbReference type="SAM" id="Phobius"/>
    </source>
</evidence>
<feature type="transmembrane region" description="Helical" evidence="11">
    <location>
        <begin position="196"/>
        <end position="223"/>
    </location>
</feature>
<reference evidence="12 13" key="1">
    <citation type="submission" date="2020-07" db="EMBL/GenBank/DDBJ databases">
        <title>Sequencing the genomes of 1000 actinobacteria strains.</title>
        <authorList>
            <person name="Klenk H.-P."/>
        </authorList>
    </citation>
    <scope>NUCLEOTIDE SEQUENCE [LARGE SCALE GENOMIC DNA]</scope>
    <source>
        <strain evidence="12 13">DSM 24552</strain>
    </source>
</reference>
<comment type="subcellular location">
    <subcellularLocation>
        <location evidence="1">Cell membrane</location>
        <topology evidence="1">Multi-pass membrane protein</topology>
    </subcellularLocation>
</comment>
<evidence type="ECO:0000313" key="13">
    <source>
        <dbReference type="Proteomes" id="UP000544110"/>
    </source>
</evidence>
<feature type="transmembrane region" description="Helical" evidence="11">
    <location>
        <begin position="263"/>
        <end position="281"/>
    </location>
</feature>
<keyword evidence="5" id="KW-0762">Sugar transport</keyword>
<dbReference type="CDD" id="cd06579">
    <property type="entry name" value="TM_PBP1_transp_AraH_like"/>
    <property type="match status" value="1"/>
</dbReference>
<feature type="transmembrane region" description="Helical" evidence="11">
    <location>
        <begin position="309"/>
        <end position="333"/>
    </location>
</feature>
<dbReference type="RefSeq" id="WP_179517557.1">
    <property type="nucleotide sequence ID" value="NZ_JACCAC010000001.1"/>
</dbReference>
<evidence type="ECO:0000256" key="2">
    <source>
        <dbReference type="ARBA" id="ARBA00022448"/>
    </source>
</evidence>
<feature type="transmembrane region" description="Helical" evidence="11">
    <location>
        <begin position="78"/>
        <end position="99"/>
    </location>
</feature>
<evidence type="ECO:0000256" key="8">
    <source>
        <dbReference type="ARBA" id="ARBA00023136"/>
    </source>
</evidence>
<feature type="transmembrane region" description="Helical" evidence="11">
    <location>
        <begin position="158"/>
        <end position="176"/>
    </location>
</feature>
<feature type="transmembrane region" description="Helical" evidence="11">
    <location>
        <begin position="235"/>
        <end position="257"/>
    </location>
</feature>
<gene>
    <name evidence="12" type="ORF">BJ989_001353</name>
</gene>
<evidence type="ECO:0000313" key="12">
    <source>
        <dbReference type="EMBL" id="NYG55049.1"/>
    </source>
</evidence>
<evidence type="ECO:0000256" key="1">
    <source>
        <dbReference type="ARBA" id="ARBA00004651"/>
    </source>
</evidence>
<dbReference type="GO" id="GO:0022857">
    <property type="term" value="F:transmembrane transporter activity"/>
    <property type="evidence" value="ECO:0007669"/>
    <property type="project" value="InterPro"/>
</dbReference>
<evidence type="ECO:0000256" key="4">
    <source>
        <dbReference type="ARBA" id="ARBA00022519"/>
    </source>
</evidence>